<dbReference type="Proteomes" id="UP001144673">
    <property type="component" value="Chromosome 1"/>
</dbReference>
<evidence type="ECO:0000313" key="2">
    <source>
        <dbReference type="EMBL" id="KAJ4164152.1"/>
    </source>
</evidence>
<feature type="region of interest" description="Disordered" evidence="1">
    <location>
        <begin position="51"/>
        <end position="70"/>
    </location>
</feature>
<feature type="region of interest" description="Disordered" evidence="1">
    <location>
        <begin position="266"/>
        <end position="295"/>
    </location>
</feature>
<keyword evidence="3" id="KW-1185">Reference proteome</keyword>
<dbReference type="RefSeq" id="XP_056059067.1">
    <property type="nucleotide sequence ID" value="XM_056203628.1"/>
</dbReference>
<dbReference type="GeneID" id="80892996"/>
<evidence type="ECO:0000256" key="1">
    <source>
        <dbReference type="SAM" id="MobiDB-lite"/>
    </source>
</evidence>
<accession>A0A9W8UPP3</accession>
<reference evidence="2" key="1">
    <citation type="journal article" date="2023" name="Access Microbiol">
        <title>De-novo genome assembly for Akanthomyces muscarius, a biocontrol agent of insect agricultural pests.</title>
        <authorList>
            <person name="Erdos Z."/>
            <person name="Studholme D.J."/>
            <person name="Raymond B."/>
            <person name="Sharma M."/>
        </authorList>
    </citation>
    <scope>NUCLEOTIDE SEQUENCE</scope>
    <source>
        <strain evidence="2">Ve6</strain>
    </source>
</reference>
<proteinExistence type="predicted"/>
<gene>
    <name evidence="2" type="ORF">LMH87_005837</name>
</gene>
<name>A0A9W8UPP3_AKAMU</name>
<dbReference type="EMBL" id="JAJHUN010000001">
    <property type="protein sequence ID" value="KAJ4164152.1"/>
    <property type="molecule type" value="Genomic_DNA"/>
</dbReference>
<evidence type="ECO:0000313" key="3">
    <source>
        <dbReference type="Proteomes" id="UP001144673"/>
    </source>
</evidence>
<dbReference type="AlphaFoldDB" id="A0A9W8UPP3"/>
<dbReference type="KEGG" id="amus:LMH87_005837"/>
<sequence>MADGRRHPHFLLRHLRPWFCTVLVCPSDIRPIDSRFIDGPPLLVVGTTSNYTHKGVPSQRNGSPTSLSRIPSTPDPIMFTGIPALAAAQRLHERVDPADIPPPTPIAFPRYQPFAQDDAPVELSESLSTLLSTTGRRPARLASTALAAIGLDLKADVDVQQLIPDPSIIPDFAKWDQMTLEQSQDANQSTCRPLCHGKLSPGCHVYLERKIELSYSNEDAFRTIRRVHLPMGKLPPRLGSAYEFFRRLEQLTTYWDDPTKVASLPPSPEIFADDAAAEPSERPSNPPPEAAAELGRTQAGHQMPAALRHMLVATFVKLVAYDFGCSVNPSRTEPRLHLRSPRDSLASQRKSYCPSRCQFIFQNPQSREASRNGFTYGPVAAISCRADTNFMFPDLESAQSMDLAREVIAALLTAQHRAREGKEEERFGYGAWWTTRPRWGGGRGGPIGREVQNDDIAGDKDLPLDAGVDAGVDAGDDVPTPGPPVKKLRKNLAMYDNYRMVRPPAATWDRKVKYMSIGKQAGTDYDDIFLISSLFHHVSFLRMRVPLRLLEVLDGAPETDPTHRDWGKVQAWRTPWYDLFEAKDRIEAMRLLWSVMAYQMRADTGAAQA</sequence>
<comment type="caution">
    <text evidence="2">The sequence shown here is derived from an EMBL/GenBank/DDBJ whole genome shotgun (WGS) entry which is preliminary data.</text>
</comment>
<protein>
    <submittedName>
        <fullName evidence="2">Uncharacterized protein</fullName>
    </submittedName>
</protein>
<organism evidence="2 3">
    <name type="scientific">Akanthomyces muscarius</name>
    <name type="common">Entomopathogenic fungus</name>
    <name type="synonym">Lecanicillium muscarium</name>
    <dbReference type="NCBI Taxonomy" id="2231603"/>
    <lineage>
        <taxon>Eukaryota</taxon>
        <taxon>Fungi</taxon>
        <taxon>Dikarya</taxon>
        <taxon>Ascomycota</taxon>
        <taxon>Pezizomycotina</taxon>
        <taxon>Sordariomycetes</taxon>
        <taxon>Hypocreomycetidae</taxon>
        <taxon>Hypocreales</taxon>
        <taxon>Cordycipitaceae</taxon>
        <taxon>Akanthomyces</taxon>
    </lineage>
</organism>